<evidence type="ECO:0000313" key="7">
    <source>
        <dbReference type="EMBL" id="EAU36756.1"/>
    </source>
</evidence>
<dbReference type="GO" id="GO:0019441">
    <property type="term" value="P:L-tryptophan catabolic process to kynurenine"/>
    <property type="evidence" value="ECO:0007669"/>
    <property type="project" value="UniProtKB-UniRule"/>
</dbReference>
<dbReference type="InterPro" id="IPR037217">
    <property type="entry name" value="Trp/Indoleamine_2_3_dOase-like"/>
</dbReference>
<feature type="binding site" description="proximal binding residue" evidence="4">
    <location>
        <position position="330"/>
    </location>
    <ligand>
        <name>heme b</name>
        <dbReference type="ChEBI" id="CHEBI:60344"/>
    </ligand>
    <ligandPart>
        <name>Fe</name>
        <dbReference type="ChEBI" id="CHEBI:18248"/>
    </ligandPart>
</feature>
<keyword evidence="4 5" id="KW-0349">Heme</keyword>
<proteinExistence type="inferred from homology"/>
<dbReference type="STRING" id="341663.Q0CS52"/>
<dbReference type="EMBL" id="CH476597">
    <property type="protein sequence ID" value="EAU36756.1"/>
    <property type="molecule type" value="Genomic_DNA"/>
</dbReference>
<feature type="compositionally biased region" description="Polar residues" evidence="6">
    <location>
        <begin position="490"/>
        <end position="505"/>
    </location>
</feature>
<dbReference type="OMA" id="HVLAWIM"/>
<evidence type="ECO:0000256" key="6">
    <source>
        <dbReference type="SAM" id="MobiDB-lite"/>
    </source>
</evidence>
<dbReference type="InterPro" id="IPR036629">
    <property type="entry name" value="YjbJ_sf"/>
</dbReference>
<dbReference type="RefSeq" id="XP_001212660.1">
    <property type="nucleotide sequence ID" value="XM_001212660.1"/>
</dbReference>
<dbReference type="GO" id="GO:0005737">
    <property type="term" value="C:cytoplasm"/>
    <property type="evidence" value="ECO:0007669"/>
    <property type="project" value="TreeGrafter"/>
</dbReference>
<feature type="compositionally biased region" description="Polar residues" evidence="6">
    <location>
        <begin position="530"/>
        <end position="548"/>
    </location>
</feature>
<dbReference type="EC" id="1.13.11.52" evidence="5"/>
<comment type="catalytic activity">
    <reaction evidence="5">
        <text>L-tryptophan + O2 = N-formyl-L-kynurenine</text>
        <dbReference type="Rhea" id="RHEA:24536"/>
        <dbReference type="ChEBI" id="CHEBI:15379"/>
        <dbReference type="ChEBI" id="CHEBI:57912"/>
        <dbReference type="ChEBI" id="CHEBI:58629"/>
    </reaction>
</comment>
<evidence type="ECO:0000256" key="4">
    <source>
        <dbReference type="PIRSR" id="PIRSR600898-1"/>
    </source>
</evidence>
<dbReference type="Pfam" id="PF01231">
    <property type="entry name" value="IDO"/>
    <property type="match status" value="2"/>
</dbReference>
<feature type="region of interest" description="Disordered" evidence="6">
    <location>
        <begin position="488"/>
        <end position="584"/>
    </location>
</feature>
<feature type="region of interest" description="Disordered" evidence="6">
    <location>
        <begin position="345"/>
        <end position="377"/>
    </location>
</feature>
<dbReference type="GeneID" id="4317675"/>
<evidence type="ECO:0000256" key="1">
    <source>
        <dbReference type="ARBA" id="ARBA00007119"/>
    </source>
</evidence>
<sequence>MLPPVPALADYGISPDHGFLPTEIPLDVLPDPYYAKWEWIVSNFQSLLITRRIREVVDRMPLLSTSYLHSEGEWRRAYVVLGFILHGYVWGGNKPAERIPPQLTIPLFAVCDKLELPPVATYAGWFYLISVAIEARGGPSIPLMLQAISAARVGNSLVVTECLQRFAEILDEVGVLLERMYEYCDPYVFYHRIRPYLAGSKNMADAGLPHGLLYDTGHGEPEYRQYGGGSNAQSSLIQFFDIVLGVEHRPTGETRPNEENKDKEGMVGAPRHGFIQEMRDYMPGPHRRFLEHVNAVANIREYVEDRRSDKALCIAYDACLSMLRAMRDKHIQIVSRYIIIPSRDAKTRPPRATSPRRQSNAMNLANTRAADGKPDKKLRGTGGTALIPFLKQARDETGEPAIDAWAKRILSNGPAEASFAALSKRGRDLSLVMTYSLHYLISEFIMFCLSTTSTMSDTSNTNTTNPSNSTIKSYVDQATGMAQRAMGSITGDSSKMATGETTQSKADAEHEASHTASKLGPVTADPHTGATATDNSQRTNGTWDQTVGSAKESLGNLTGNEGLRRAGEEQNARGKGAEAEGQLRDFGEGVRDRVQGGVGKVAAAAAGDRGEEEKWTRVHDEGKVRERGAEVDMQKKA</sequence>
<organism evidence="7 8">
    <name type="scientific">Aspergillus terreus (strain NIH 2624 / FGSC A1156)</name>
    <dbReference type="NCBI Taxonomy" id="341663"/>
    <lineage>
        <taxon>Eukaryota</taxon>
        <taxon>Fungi</taxon>
        <taxon>Dikarya</taxon>
        <taxon>Ascomycota</taxon>
        <taxon>Pezizomycotina</taxon>
        <taxon>Eurotiomycetes</taxon>
        <taxon>Eurotiomycetidae</taxon>
        <taxon>Eurotiales</taxon>
        <taxon>Aspergillaceae</taxon>
        <taxon>Aspergillus</taxon>
        <taxon>Aspergillus subgen. Circumdati</taxon>
    </lineage>
</organism>
<dbReference type="GO" id="GO:0046872">
    <property type="term" value="F:metal ion binding"/>
    <property type="evidence" value="ECO:0007669"/>
    <property type="project" value="UniProtKB-UniRule"/>
</dbReference>
<dbReference type="GO" id="GO:0033754">
    <property type="term" value="F:indoleamine 2,3-dioxygenase activity"/>
    <property type="evidence" value="ECO:0007669"/>
    <property type="project" value="UniProtKB-EC"/>
</dbReference>
<dbReference type="PANTHER" id="PTHR28657:SF5">
    <property type="entry name" value="INDOLEAMINE 2,3-DIOXYGENASE"/>
    <property type="match status" value="1"/>
</dbReference>
<dbReference type="AlphaFoldDB" id="Q0CS52"/>
<dbReference type="VEuPathDB" id="FungiDB:ATEG_03482"/>
<dbReference type="PANTHER" id="PTHR28657">
    <property type="entry name" value="INDOLEAMINE 2,3-DIOXYGENASE"/>
    <property type="match status" value="1"/>
</dbReference>
<name>Q0CS52_ASPTN</name>
<reference evidence="8" key="1">
    <citation type="submission" date="2005-09" db="EMBL/GenBank/DDBJ databases">
        <title>Annotation of the Aspergillus terreus NIH2624 genome.</title>
        <authorList>
            <person name="Birren B.W."/>
            <person name="Lander E.S."/>
            <person name="Galagan J.E."/>
            <person name="Nusbaum C."/>
            <person name="Devon K."/>
            <person name="Henn M."/>
            <person name="Ma L.-J."/>
            <person name="Jaffe D.B."/>
            <person name="Butler J."/>
            <person name="Alvarez P."/>
            <person name="Gnerre S."/>
            <person name="Grabherr M."/>
            <person name="Kleber M."/>
            <person name="Mauceli E.W."/>
            <person name="Brockman W."/>
            <person name="Rounsley S."/>
            <person name="Young S.K."/>
            <person name="LaButti K."/>
            <person name="Pushparaj V."/>
            <person name="DeCaprio D."/>
            <person name="Crawford M."/>
            <person name="Koehrsen M."/>
            <person name="Engels R."/>
            <person name="Montgomery P."/>
            <person name="Pearson M."/>
            <person name="Howarth C."/>
            <person name="Larson L."/>
            <person name="Luoma S."/>
            <person name="White J."/>
            <person name="Alvarado L."/>
            <person name="Kodira C.D."/>
            <person name="Zeng Q."/>
            <person name="Oleary S."/>
            <person name="Yandava C."/>
            <person name="Denning D.W."/>
            <person name="Nierman W.C."/>
            <person name="Milne T."/>
            <person name="Madden K."/>
        </authorList>
    </citation>
    <scope>NUCLEOTIDE SEQUENCE [LARGE SCALE GENOMIC DNA]</scope>
    <source>
        <strain evidence="8">NIH 2624 / FGSC A1156</strain>
    </source>
</reference>
<dbReference type="InterPro" id="IPR000898">
    <property type="entry name" value="Indolamine_dOase"/>
</dbReference>
<keyword evidence="5" id="KW-0560">Oxidoreductase</keyword>
<feature type="compositionally biased region" description="Basic and acidic residues" evidence="6">
    <location>
        <begin position="562"/>
        <end position="584"/>
    </location>
</feature>
<dbReference type="OrthoDB" id="540174at2759"/>
<dbReference type="eggNOG" id="ENOG502QV6W">
    <property type="taxonomic scope" value="Eukaryota"/>
</dbReference>
<keyword evidence="2 4" id="KW-0479">Metal-binding</keyword>
<dbReference type="SUPFAM" id="SSF140959">
    <property type="entry name" value="Indolic compounds 2,3-dioxygenase-like"/>
    <property type="match status" value="1"/>
</dbReference>
<keyword evidence="5" id="KW-0223">Dioxygenase</keyword>
<evidence type="ECO:0000256" key="5">
    <source>
        <dbReference type="RuleBase" id="RU369119"/>
    </source>
</evidence>
<comment type="function">
    <text evidence="5">Produces N-formyl-kynurenine through the oxidation of tryptophan.</text>
</comment>
<dbReference type="SUPFAM" id="SSF69047">
    <property type="entry name" value="Hypothetical protein YjbJ"/>
    <property type="match status" value="1"/>
</dbReference>
<evidence type="ECO:0000313" key="8">
    <source>
        <dbReference type="Proteomes" id="UP000007963"/>
    </source>
</evidence>
<dbReference type="GO" id="GO:0020037">
    <property type="term" value="F:heme binding"/>
    <property type="evidence" value="ECO:0007669"/>
    <property type="project" value="UniProtKB-UniRule"/>
</dbReference>
<dbReference type="Gene3D" id="1.20.58.480">
    <property type="match status" value="1"/>
</dbReference>
<protein>
    <recommendedName>
        <fullName evidence="5">Indoleamine 2,3-dioxygenase</fullName>
        <ecNumber evidence="5">1.13.11.52</ecNumber>
    </recommendedName>
</protein>
<dbReference type="GO" id="GO:0034354">
    <property type="term" value="P:'de novo' NAD+ biosynthetic process from L-tryptophan"/>
    <property type="evidence" value="ECO:0007669"/>
    <property type="project" value="TreeGrafter"/>
</dbReference>
<dbReference type="FunFam" id="1.20.58.480:FF:000004">
    <property type="entry name" value="Indoleamine 2,3-dioxygenase subfamily"/>
    <property type="match status" value="1"/>
</dbReference>
<feature type="compositionally biased region" description="Polar residues" evidence="6">
    <location>
        <begin position="355"/>
        <end position="366"/>
    </location>
</feature>
<dbReference type="HOGENOM" id="CLU_010089_0_0_1"/>
<comment type="similarity">
    <text evidence="1 5">Belongs to the indoleamine 2,3-dioxygenase family.</text>
</comment>
<evidence type="ECO:0000256" key="2">
    <source>
        <dbReference type="ARBA" id="ARBA00022723"/>
    </source>
</evidence>
<gene>
    <name evidence="7" type="ORF">ATEG_03482</name>
</gene>
<accession>Q0CS52</accession>
<dbReference type="PROSITE" id="PS00876">
    <property type="entry name" value="IDO_1"/>
    <property type="match status" value="1"/>
</dbReference>
<evidence type="ECO:0000256" key="3">
    <source>
        <dbReference type="ARBA" id="ARBA00023004"/>
    </source>
</evidence>
<keyword evidence="3 4" id="KW-0408">Iron</keyword>
<dbReference type="Proteomes" id="UP000007963">
    <property type="component" value="Unassembled WGS sequence"/>
</dbReference>